<dbReference type="SUPFAM" id="SSF54534">
    <property type="entry name" value="FKBP-like"/>
    <property type="match status" value="1"/>
</dbReference>
<dbReference type="GO" id="GO:0003755">
    <property type="term" value="F:peptidyl-prolyl cis-trans isomerase activity"/>
    <property type="evidence" value="ECO:0007669"/>
    <property type="project" value="UniProtKB-KW"/>
</dbReference>
<evidence type="ECO:0000256" key="3">
    <source>
        <dbReference type="SAM" id="MobiDB-lite"/>
    </source>
</evidence>
<feature type="compositionally biased region" description="Polar residues" evidence="3">
    <location>
        <begin position="920"/>
        <end position="929"/>
    </location>
</feature>
<feature type="compositionally biased region" description="Acidic residues" evidence="3">
    <location>
        <begin position="898"/>
        <end position="909"/>
    </location>
</feature>
<feature type="compositionally biased region" description="Low complexity" evidence="3">
    <location>
        <begin position="198"/>
        <end position="208"/>
    </location>
</feature>
<accession>A0AAW2ZL11</accession>
<keyword evidence="6" id="KW-1185">Reference proteome</keyword>
<feature type="region of interest" description="Disordered" evidence="3">
    <location>
        <begin position="814"/>
        <end position="1014"/>
    </location>
</feature>
<organism evidence="5 6">
    <name type="scientific">Acrasis kona</name>
    <dbReference type="NCBI Taxonomy" id="1008807"/>
    <lineage>
        <taxon>Eukaryota</taxon>
        <taxon>Discoba</taxon>
        <taxon>Heterolobosea</taxon>
        <taxon>Tetramitia</taxon>
        <taxon>Eutetramitia</taxon>
        <taxon>Acrasidae</taxon>
        <taxon>Acrasis</taxon>
    </lineage>
</organism>
<feature type="compositionally biased region" description="Basic and acidic residues" evidence="3">
    <location>
        <begin position="1026"/>
        <end position="1035"/>
    </location>
</feature>
<evidence type="ECO:0000259" key="4">
    <source>
        <dbReference type="PROSITE" id="PS50059"/>
    </source>
</evidence>
<dbReference type="EC" id="5.2.1.8" evidence="1"/>
<keyword evidence="2" id="KW-0175">Coiled coil</keyword>
<dbReference type="AlphaFoldDB" id="A0AAW2ZL11"/>
<feature type="region of interest" description="Disordered" evidence="3">
    <location>
        <begin position="1026"/>
        <end position="1055"/>
    </location>
</feature>
<feature type="coiled-coil region" evidence="2">
    <location>
        <begin position="439"/>
        <end position="574"/>
    </location>
</feature>
<feature type="compositionally biased region" description="Basic and acidic residues" evidence="3">
    <location>
        <begin position="826"/>
        <end position="852"/>
    </location>
</feature>
<dbReference type="Proteomes" id="UP001431209">
    <property type="component" value="Unassembled WGS sequence"/>
</dbReference>
<dbReference type="PANTHER" id="PTHR44927:SF1">
    <property type="entry name" value="FK506-BINDING PROTEIN 15"/>
    <property type="match status" value="1"/>
</dbReference>
<feature type="domain" description="PPIase FKBP-type" evidence="4">
    <location>
        <begin position="97"/>
        <end position="188"/>
    </location>
</feature>
<dbReference type="InterPro" id="IPR046357">
    <property type="entry name" value="PPIase_dom_sf"/>
</dbReference>
<keyword evidence="1" id="KW-0413">Isomerase</keyword>
<evidence type="ECO:0000313" key="5">
    <source>
        <dbReference type="EMBL" id="KAL0489352.1"/>
    </source>
</evidence>
<dbReference type="InterPro" id="IPR001179">
    <property type="entry name" value="PPIase_FKBP_dom"/>
</dbReference>
<feature type="compositionally biased region" description="Low complexity" evidence="3">
    <location>
        <begin position="365"/>
        <end position="378"/>
    </location>
</feature>
<gene>
    <name evidence="5" type="ORF">AKO1_009227</name>
</gene>
<keyword evidence="1" id="KW-0697">Rotamase</keyword>
<feature type="compositionally biased region" description="Low complexity" evidence="3">
    <location>
        <begin position="253"/>
        <end position="277"/>
    </location>
</feature>
<dbReference type="EMBL" id="JAOPGA020001549">
    <property type="protein sequence ID" value="KAL0489352.1"/>
    <property type="molecule type" value="Genomic_DNA"/>
</dbReference>
<protein>
    <recommendedName>
        <fullName evidence="1">peptidylprolyl isomerase</fullName>
        <ecNumber evidence="1">5.2.1.8</ecNumber>
    </recommendedName>
</protein>
<name>A0AAW2ZL11_9EUKA</name>
<comment type="caution">
    <text evidence="5">The sequence shown here is derived from an EMBL/GenBank/DDBJ whole genome shotgun (WGS) entry which is preliminary data.</text>
</comment>
<feature type="coiled-coil region" evidence="2">
    <location>
        <begin position="601"/>
        <end position="710"/>
    </location>
</feature>
<dbReference type="Gene3D" id="3.10.50.40">
    <property type="match status" value="1"/>
</dbReference>
<feature type="compositionally biased region" description="Basic and acidic residues" evidence="3">
    <location>
        <begin position="865"/>
        <end position="891"/>
    </location>
</feature>
<feature type="compositionally biased region" description="Basic and acidic residues" evidence="3">
    <location>
        <begin position="931"/>
        <end position="948"/>
    </location>
</feature>
<proteinExistence type="predicted"/>
<sequence>MYEPPKKSKKGNAPPDKAQPTVIHATAIQNGQYGSFYDSNYQLWSLLFQTVDEAVHFATFVAIAKFYVSNQSLSIVNLNEQAQHLQPKDDDECVKVGASVSVKYTGYLLDGTRLGKVFDSNVSSEKVFSFKVGEKSVIKGWEEGTLGMQVGGKRFLVIPPSMAYGDRNVGSIPANSTLCFQVEVVKIKMRRSASSVVQQPTAPIAQPAAEEESSNDLKKRISKMGMQSPFGDFNKSDNAVEHQNSPQPIQPSTVVHAPTAQQQAPVTQQQQQSQNQPLLTSQPTAITTTQPVTSSQVATPITSSHSDVSALLAQNNALQQQIALLQTLTTQMAANTTPATPVPASTISTPMPTTPNNAAVVAEPASATTSKSTTLTDAHNQSSTSSVPDKQLESKLIAKLDQLQEKILLLSNHASSLNDSDKMSGPILIQNVQHVLSTNQQLEKDLILEREKVDQLIEKVSTLRKRNERYAQESFQADSERENEALFKQLDDSKKQLAELKRKAARLNESYENEKDHSAQLQSENDQLQKQVRITKKNLDDYKMEHIESEQSLRNEFNQECKKLRLELNQERDSNAEHSSRFEITISQLKSNADEINKQHLSEMDRIKMEHESQLDRIRTEFTLKADANQLENLNQFKSHNDKLQEEFENRISKLESLHAQELQNVRIQHSHELQELLQKRSQDLETRFQDKLETELQEQQEELKISFKERFNQFKDSQHESHLEQIQDLVKLNFSKLYTKLNNQLQHDSRYKGKKMIKNVQQLIQSIYSEFVNYVTSGKDLDEFDQEDEDEEEEEVDLLSDDDDEMVAIQIHPNSIKSEIDDFDQSTKRDGDDHSGVEEKSEEHHIAEHSLDQVVNTNHHQHYHHEERAADAPVDDHDSNVQVDRSDVKSDAVGIEQEGEEEEEEEEVVAEKKQEIETSDQSNGNESDGQPEHFEPISDQSNDREIPSDSVVESPKVEIDHDVNHHEESTISQEPAETEPQELPAPQSKDVEESNDQVIHENVSATGGDGERNQETIVNEHVEPINLHDDHVVADEPQDNSIEDLPATPDIDVPLPPSEFEATGSDVVTNDVKVPDGNFNDVSVAEPVSVPTQQLSPSKLSDSLLDDADLEKIERLQAAKKKKQKEMFAKDFDFDF</sequence>
<feature type="region of interest" description="Disordered" evidence="3">
    <location>
        <begin position="365"/>
        <end position="389"/>
    </location>
</feature>
<feature type="compositionally biased region" description="Polar residues" evidence="3">
    <location>
        <begin position="241"/>
        <end position="252"/>
    </location>
</feature>
<feature type="region of interest" description="Disordered" evidence="3">
    <location>
        <begin position="196"/>
        <end position="279"/>
    </location>
</feature>
<feature type="compositionally biased region" description="Polar residues" evidence="3">
    <location>
        <begin position="379"/>
        <end position="388"/>
    </location>
</feature>
<dbReference type="PROSITE" id="PS50059">
    <property type="entry name" value="FKBP_PPIASE"/>
    <property type="match status" value="1"/>
</dbReference>
<comment type="catalytic activity">
    <reaction evidence="1">
        <text>[protein]-peptidylproline (omega=180) = [protein]-peptidylproline (omega=0)</text>
        <dbReference type="Rhea" id="RHEA:16237"/>
        <dbReference type="Rhea" id="RHEA-COMP:10747"/>
        <dbReference type="Rhea" id="RHEA-COMP:10748"/>
        <dbReference type="ChEBI" id="CHEBI:83833"/>
        <dbReference type="ChEBI" id="CHEBI:83834"/>
        <dbReference type="EC" id="5.2.1.8"/>
    </reaction>
</comment>
<feature type="compositionally biased region" description="Basic and acidic residues" evidence="3">
    <location>
        <begin position="956"/>
        <end position="970"/>
    </location>
</feature>
<reference evidence="5 6" key="1">
    <citation type="submission" date="2024-03" db="EMBL/GenBank/DDBJ databases">
        <title>The Acrasis kona genome and developmental transcriptomes reveal deep origins of eukaryotic multicellular pathways.</title>
        <authorList>
            <person name="Sheikh S."/>
            <person name="Fu C.-J."/>
            <person name="Brown M.W."/>
            <person name="Baldauf S.L."/>
        </authorList>
    </citation>
    <scope>NUCLEOTIDE SEQUENCE [LARGE SCALE GENOMIC DNA]</scope>
    <source>
        <strain evidence="5 6">ATCC MYA-3509</strain>
    </source>
</reference>
<dbReference type="PANTHER" id="PTHR44927">
    <property type="entry name" value="FK506-BINDING PROTEIN 15"/>
    <property type="match status" value="1"/>
</dbReference>
<dbReference type="Pfam" id="PF00254">
    <property type="entry name" value="FKBP_C"/>
    <property type="match status" value="1"/>
</dbReference>
<evidence type="ECO:0000256" key="1">
    <source>
        <dbReference type="PROSITE-ProRule" id="PRU00277"/>
    </source>
</evidence>
<evidence type="ECO:0000313" key="6">
    <source>
        <dbReference type="Proteomes" id="UP001431209"/>
    </source>
</evidence>
<evidence type="ECO:0000256" key="2">
    <source>
        <dbReference type="SAM" id="Coils"/>
    </source>
</evidence>